<evidence type="ECO:0000313" key="6">
    <source>
        <dbReference type="EMBL" id="QDI65061.1"/>
    </source>
</evidence>
<dbReference type="RefSeq" id="WP_141926395.1">
    <property type="nucleotide sequence ID" value="NZ_CP041200.1"/>
</dbReference>
<dbReference type="EMBL" id="CP041200">
    <property type="protein sequence ID" value="QDI65061.1"/>
    <property type="molecule type" value="Genomic_DNA"/>
</dbReference>
<name>A0AAP9AC65_UREUR</name>
<comment type="similarity">
    <text evidence="1">Belongs to the N(4)/N(6)-methyltransferase family.</text>
</comment>
<keyword evidence="3" id="KW-0808">Transferase</keyword>
<protein>
    <submittedName>
        <fullName evidence="6">Site-specific DNA-methyltransferase</fullName>
    </submittedName>
</protein>
<feature type="domain" description="DNA methylase N-4/N-6" evidence="5">
    <location>
        <begin position="20"/>
        <end position="309"/>
    </location>
</feature>
<dbReference type="PRINTS" id="PR00506">
    <property type="entry name" value="D21N6MTFRASE"/>
</dbReference>
<evidence type="ECO:0000313" key="7">
    <source>
        <dbReference type="Proteomes" id="UP000318231"/>
    </source>
</evidence>
<gene>
    <name evidence="6" type="ORF">FJM05_02555</name>
</gene>
<dbReference type="InterPro" id="IPR002941">
    <property type="entry name" value="DNA_methylase_N4/N6"/>
</dbReference>
<evidence type="ECO:0000256" key="4">
    <source>
        <dbReference type="ARBA" id="ARBA00022691"/>
    </source>
</evidence>
<dbReference type="GO" id="GO:0032259">
    <property type="term" value="P:methylation"/>
    <property type="evidence" value="ECO:0007669"/>
    <property type="project" value="UniProtKB-KW"/>
</dbReference>
<keyword evidence="2" id="KW-0489">Methyltransferase</keyword>
<dbReference type="GO" id="GO:0008170">
    <property type="term" value="F:N-methyltransferase activity"/>
    <property type="evidence" value="ECO:0007669"/>
    <property type="project" value="InterPro"/>
</dbReference>
<evidence type="ECO:0000259" key="5">
    <source>
        <dbReference type="Pfam" id="PF01555"/>
    </source>
</evidence>
<dbReference type="InterPro" id="IPR002295">
    <property type="entry name" value="N4/N6-MTase_EcoPI_Mod-like"/>
</dbReference>
<dbReference type="InterPro" id="IPR002052">
    <property type="entry name" value="DNA_methylase_N6_adenine_CS"/>
</dbReference>
<accession>A0AAP9AC65</accession>
<dbReference type="Proteomes" id="UP000318231">
    <property type="component" value="Chromosome"/>
</dbReference>
<evidence type="ECO:0000256" key="2">
    <source>
        <dbReference type="ARBA" id="ARBA00022603"/>
    </source>
</evidence>
<dbReference type="AlphaFoldDB" id="A0AAP9AC65"/>
<dbReference type="Pfam" id="PF01555">
    <property type="entry name" value="N6_N4_Mtase"/>
    <property type="match status" value="1"/>
</dbReference>
<evidence type="ECO:0000256" key="3">
    <source>
        <dbReference type="ARBA" id="ARBA00022679"/>
    </source>
</evidence>
<keyword evidence="4" id="KW-0949">S-adenosyl-L-methionine</keyword>
<evidence type="ECO:0000256" key="1">
    <source>
        <dbReference type="ARBA" id="ARBA00006594"/>
    </source>
</evidence>
<organism evidence="6 7">
    <name type="scientific">Ureaplasma urealyticum</name>
    <name type="common">Ureaplasma urealyticum biotype 2</name>
    <dbReference type="NCBI Taxonomy" id="2130"/>
    <lineage>
        <taxon>Bacteria</taxon>
        <taxon>Bacillati</taxon>
        <taxon>Mycoplasmatota</taxon>
        <taxon>Mycoplasmoidales</taxon>
        <taxon>Mycoplasmoidaceae</taxon>
        <taxon>Ureaplasma</taxon>
    </lineage>
</organism>
<dbReference type="Gene3D" id="3.40.50.150">
    <property type="entry name" value="Vaccinia Virus protein VP39"/>
    <property type="match status" value="1"/>
</dbReference>
<dbReference type="InterPro" id="IPR029063">
    <property type="entry name" value="SAM-dependent_MTases_sf"/>
</dbReference>
<proteinExistence type="inferred from homology"/>
<reference evidence="6 7" key="1">
    <citation type="submission" date="2019-07" db="EMBL/GenBank/DDBJ databases">
        <title>Comparative genomics of three clinical Ureaplasma species: analysis of their core genomes and virulence factors.</title>
        <authorList>
            <person name="Yang T."/>
            <person name="Zhang Y."/>
            <person name="Li X."/>
            <person name="Kong Y."/>
            <person name="Yu H."/>
            <person name="Ruan Z."/>
            <person name="Xie X."/>
            <person name="Zhang J."/>
        </authorList>
    </citation>
    <scope>NUCLEOTIDE SEQUENCE [LARGE SCALE GENOMIC DNA]</scope>
    <source>
        <strain evidence="6 7">132</strain>
    </source>
</reference>
<dbReference type="GO" id="GO:0003677">
    <property type="term" value="F:DNA binding"/>
    <property type="evidence" value="ECO:0007669"/>
    <property type="project" value="InterPro"/>
</dbReference>
<sequence>MSVRERERERETSGRDAYYDVIYIDPPYNTEASKTDGNNFSEKDDVVASKFVYRDKFSRNGWLNMMNERLKLAKNLLKNDGVIFVSIDDNEQAYLKVLMDEIFGEENFVTNFIWQKKSGGGLNKLIYEGHEYILCYSKNNYNFCLSEKNKKMSGFIKYKDKNNNSFFINSDIIRNNFGKKDNKFEHRNKAYEDLSKEDKEKWNLKLDNKNYILVPFKKEPGKHLVAKIFNDERKTTYSIIKLPFTFVSGIWTKDGNNEVDSLNIDFQNPKPIQLIMHLLDLHSNKNARVLDFFAGSGTTGHAVLELNKEDGGNRTFTLITNNENQIGTNVCYERLYRINNGVGTKNEADFDWINKNKPYLNNLNVYDLKYFNTNPIEIDNNEIKEAFTKMLVDFNNTSQSSLFENNQRELLINLSTLKPIEKKE</sequence>
<dbReference type="SUPFAM" id="SSF53335">
    <property type="entry name" value="S-adenosyl-L-methionine-dependent methyltransferases"/>
    <property type="match status" value="1"/>
</dbReference>
<dbReference type="REBASE" id="353214">
    <property type="entry name" value="M.Uur132ORF2555P"/>
</dbReference>
<dbReference type="PROSITE" id="PS00092">
    <property type="entry name" value="N6_MTASE"/>
    <property type="match status" value="1"/>
</dbReference>